<evidence type="ECO:0000256" key="2">
    <source>
        <dbReference type="ARBA" id="ARBA00022771"/>
    </source>
</evidence>
<feature type="zinc finger region" description="C3H1-type" evidence="4">
    <location>
        <begin position="98"/>
        <end position="125"/>
    </location>
</feature>
<evidence type="ECO:0000256" key="1">
    <source>
        <dbReference type="ARBA" id="ARBA00022723"/>
    </source>
</evidence>
<keyword evidence="2 4" id="KW-0863">Zinc-finger</keyword>
<dbReference type="InterPro" id="IPR036855">
    <property type="entry name" value="Znf_CCCH_sf"/>
</dbReference>
<evidence type="ECO:0000313" key="7">
    <source>
        <dbReference type="Proteomes" id="UP000887567"/>
    </source>
</evidence>
<dbReference type="AlphaFoldDB" id="A0A913WV05"/>
<proteinExistence type="predicted"/>
<organism evidence="6 7">
    <name type="scientific">Exaiptasia diaphana</name>
    <name type="common">Tropical sea anemone</name>
    <name type="synonym">Aiptasia pulchella</name>
    <dbReference type="NCBI Taxonomy" id="2652724"/>
    <lineage>
        <taxon>Eukaryota</taxon>
        <taxon>Metazoa</taxon>
        <taxon>Cnidaria</taxon>
        <taxon>Anthozoa</taxon>
        <taxon>Hexacorallia</taxon>
        <taxon>Actiniaria</taxon>
        <taxon>Aiptasiidae</taxon>
        <taxon>Exaiptasia</taxon>
    </lineage>
</organism>
<evidence type="ECO:0000256" key="3">
    <source>
        <dbReference type="ARBA" id="ARBA00022833"/>
    </source>
</evidence>
<dbReference type="Pfam" id="PF25585">
    <property type="entry name" value="zf-CCCH_DUS3L"/>
    <property type="match status" value="1"/>
</dbReference>
<protein>
    <recommendedName>
        <fullName evidence="5">C3H1-type domain-containing protein</fullName>
    </recommendedName>
</protein>
<dbReference type="KEGG" id="epa:110233579"/>
<dbReference type="Proteomes" id="UP000887567">
    <property type="component" value="Unplaced"/>
</dbReference>
<dbReference type="Gene3D" id="4.10.1000.10">
    <property type="entry name" value="Zinc finger, CCCH-type"/>
    <property type="match status" value="1"/>
</dbReference>
<feature type="domain" description="C3H1-type" evidence="5">
    <location>
        <begin position="98"/>
        <end position="125"/>
    </location>
</feature>
<reference evidence="6" key="1">
    <citation type="submission" date="2022-11" db="UniProtKB">
        <authorList>
            <consortium name="EnsemblMetazoa"/>
        </authorList>
    </citation>
    <scope>IDENTIFICATION</scope>
</reference>
<dbReference type="SMART" id="SM00356">
    <property type="entry name" value="ZnF_C3H1"/>
    <property type="match status" value="1"/>
</dbReference>
<accession>A0A913WV05</accession>
<dbReference type="GO" id="GO:0008270">
    <property type="term" value="F:zinc ion binding"/>
    <property type="evidence" value="ECO:0007669"/>
    <property type="project" value="UniProtKB-KW"/>
</dbReference>
<dbReference type="OrthoDB" id="336321at2759"/>
<name>A0A913WV05_EXADI</name>
<dbReference type="EnsemblMetazoa" id="XM_021038876.2">
    <property type="protein sequence ID" value="XP_020894535.1"/>
    <property type="gene ID" value="LOC110233579"/>
</dbReference>
<evidence type="ECO:0000259" key="5">
    <source>
        <dbReference type="PROSITE" id="PS50103"/>
    </source>
</evidence>
<evidence type="ECO:0000256" key="4">
    <source>
        <dbReference type="PROSITE-ProRule" id="PRU00723"/>
    </source>
</evidence>
<dbReference type="GeneID" id="110233579"/>
<evidence type="ECO:0000313" key="6">
    <source>
        <dbReference type="EnsemblMetazoa" id="XP_020894535.1"/>
    </source>
</evidence>
<keyword evidence="1 4" id="KW-0479">Metal-binding</keyword>
<dbReference type="RefSeq" id="XP_020894535.1">
    <property type="nucleotide sequence ID" value="XM_021038876.2"/>
</dbReference>
<dbReference type="SUPFAM" id="SSF90229">
    <property type="entry name" value="CCCH zinc finger"/>
    <property type="match status" value="1"/>
</dbReference>
<dbReference type="PROSITE" id="PS50103">
    <property type="entry name" value="ZF_C3H1"/>
    <property type="match status" value="1"/>
</dbReference>
<dbReference type="InterPro" id="IPR000571">
    <property type="entry name" value="Znf_CCCH"/>
</dbReference>
<sequence>MSLLGLLEYEGSSSDSSDSEDTKGDWILNHLSHSTQMSENAKTFHLPSPELEPTVDNNSSRTFQESSVFYNPFKAEEKKKLDLLEKHVHLSSLTPPPKRNKGICYKFQKGKCRFGDKCRFAHNVSLRSTEKKQVNYDDNHLQTSCEDEDQNIKTKYKKRKVGLSDSVIPPKRAMKAFYEQKGT</sequence>
<dbReference type="OMA" id="VPPKKYM"/>
<keyword evidence="7" id="KW-1185">Reference proteome</keyword>
<keyword evidence="3 4" id="KW-0862">Zinc</keyword>